<evidence type="ECO:0000313" key="3">
    <source>
        <dbReference type="EMBL" id="VFJ47764.1"/>
    </source>
</evidence>
<dbReference type="InterPro" id="IPR013217">
    <property type="entry name" value="Methyltransf_12"/>
</dbReference>
<dbReference type="Gene3D" id="3.40.50.150">
    <property type="entry name" value="Vaccinia Virus protein VP39"/>
    <property type="match status" value="1"/>
</dbReference>
<keyword evidence="2" id="KW-0489">Methyltransferase</keyword>
<dbReference type="EMBL" id="CAADEZ010000040">
    <property type="protein sequence ID" value="VFJ46782.1"/>
    <property type="molecule type" value="Genomic_DNA"/>
</dbReference>
<dbReference type="InterPro" id="IPR029063">
    <property type="entry name" value="SAM-dependent_MTases_sf"/>
</dbReference>
<dbReference type="GO" id="GO:0008168">
    <property type="term" value="F:methyltransferase activity"/>
    <property type="evidence" value="ECO:0007669"/>
    <property type="project" value="UniProtKB-KW"/>
</dbReference>
<dbReference type="CDD" id="cd02440">
    <property type="entry name" value="AdoMet_MTases"/>
    <property type="match status" value="1"/>
</dbReference>
<evidence type="ECO:0000313" key="4">
    <source>
        <dbReference type="EMBL" id="VFK07951.1"/>
    </source>
</evidence>
<proteinExistence type="predicted"/>
<evidence type="ECO:0000313" key="2">
    <source>
        <dbReference type="EMBL" id="VFJ46782.1"/>
    </source>
</evidence>
<dbReference type="GO" id="GO:0032259">
    <property type="term" value="P:methylation"/>
    <property type="evidence" value="ECO:0007669"/>
    <property type="project" value="UniProtKB-KW"/>
</dbReference>
<feature type="domain" description="Methyltransferase type 12" evidence="1">
    <location>
        <begin position="48"/>
        <end position="148"/>
    </location>
</feature>
<evidence type="ECO:0000259" key="1">
    <source>
        <dbReference type="Pfam" id="PF08242"/>
    </source>
</evidence>
<dbReference type="Pfam" id="PF08242">
    <property type="entry name" value="Methyltransf_12"/>
    <property type="match status" value="1"/>
</dbReference>
<dbReference type="EMBL" id="CAADFA010000050">
    <property type="protein sequence ID" value="VFJ47764.1"/>
    <property type="molecule type" value="Genomic_DNA"/>
</dbReference>
<reference evidence="2" key="1">
    <citation type="submission" date="2019-02" db="EMBL/GenBank/DDBJ databases">
        <authorList>
            <person name="Gruber-Vodicka R. H."/>
            <person name="Seah K. B. B."/>
        </authorList>
    </citation>
    <scope>NUCLEOTIDE SEQUENCE</scope>
    <source>
        <strain evidence="2">BECK_BZ163</strain>
        <strain evidence="4">BECK_BZ164</strain>
        <strain evidence="3">BECK_BZ165</strain>
    </source>
</reference>
<dbReference type="EMBL" id="CAADFL010000054">
    <property type="protein sequence ID" value="VFK07951.1"/>
    <property type="molecule type" value="Genomic_DNA"/>
</dbReference>
<keyword evidence="2" id="KW-0808">Transferase</keyword>
<dbReference type="AlphaFoldDB" id="A0A450S4P7"/>
<organism evidence="2">
    <name type="scientific">Candidatus Kentrum sp. FM</name>
    <dbReference type="NCBI Taxonomy" id="2126340"/>
    <lineage>
        <taxon>Bacteria</taxon>
        <taxon>Pseudomonadati</taxon>
        <taxon>Pseudomonadota</taxon>
        <taxon>Gammaproteobacteria</taxon>
        <taxon>Candidatus Kentrum</taxon>
    </lineage>
</organism>
<sequence length="292" mass="33617">MNKDSNGVFEEYDYIFSEFLEHFTGPSVRQAWTKSFIDSLEKKPLSLLSIGAGDGRYDESIFGDIMPTLDYFALEPNSDFIDKLTKRVAGWKAENTKVLSGFFDDTAKLPKELERKFDFILMAHCVYFMSNPAKAIERSRTLLTQHGYVFVNHQAESPPSEIFREFSYQNGWVPGPGRQCCETTVETISESLKKAGIKHFIAQRPAVVFVDEFFADRTDTESRKIIIAMLKFFLDINVENWHESRLEKPIAFIKERSSYNPISGRYELPNPEGFLVIPHPDNEFVPYDMTLV</sequence>
<dbReference type="SUPFAM" id="SSF53335">
    <property type="entry name" value="S-adenosyl-L-methionine-dependent methyltransferases"/>
    <property type="match status" value="1"/>
</dbReference>
<accession>A0A450S4P7</accession>
<gene>
    <name evidence="2" type="ORF">BECKFM1743A_GA0114220_100406</name>
    <name evidence="4" type="ORF">BECKFM1743B_GA0114221_100546</name>
    <name evidence="3" type="ORF">BECKFM1743C_GA0114222_100506</name>
</gene>
<name>A0A450S4P7_9GAMM</name>
<protein>
    <submittedName>
        <fullName evidence="2">Methyltransferase domain-containing protein</fullName>
    </submittedName>
</protein>